<comment type="caution">
    <text evidence="1">The sequence shown here is derived from an EMBL/GenBank/DDBJ whole genome shotgun (WGS) entry which is preliminary data.</text>
</comment>
<name>A0A2T4JMK1_9RHOB</name>
<evidence type="ECO:0000313" key="2">
    <source>
        <dbReference type="Proteomes" id="UP000241899"/>
    </source>
</evidence>
<evidence type="ECO:0000313" key="1">
    <source>
        <dbReference type="EMBL" id="PTE19145.1"/>
    </source>
</evidence>
<reference evidence="1 2" key="1">
    <citation type="submission" date="2018-03" db="EMBL/GenBank/DDBJ databases">
        <title>Rhodobacter veldkampii.</title>
        <authorList>
            <person name="Meyer T.E."/>
            <person name="Miller S."/>
            <person name="Lodha T."/>
            <person name="Gandham S."/>
            <person name="Chintalapati S."/>
            <person name="Chintalapati V.R."/>
        </authorList>
    </citation>
    <scope>NUCLEOTIDE SEQUENCE [LARGE SCALE GENOMIC DNA]</scope>
    <source>
        <strain evidence="1 2">DSM 11550</strain>
    </source>
</reference>
<proteinExistence type="predicted"/>
<gene>
    <name evidence="1" type="ORF">C5F46_01575</name>
</gene>
<sequence>MQVVYHIGAHFIDEGRLVRCLLDNAAMLEQRGCVVPHPRRYRAQFRNTLNALRGGPADDATQEALLDGATDVDHFDRILFCHDNFIGFPVQMISDDGFYALAPARLRALVNLFPEAETEVHLALANPATLLPPLLRFLKDRSYAEVMAGHSPLALRWAPVVRQIAAALEGRRLVVWCNEDTPLIWPDVLRSLADVPPEVEMAGDDAVLAAIMAPEGLVQLRAQLAGTPPADRAARQALVAAALDQFALPERLEIEIPLPGWTDDLVARISAAYDADVAAITAMPGVDFIAP</sequence>
<protein>
    <submittedName>
        <fullName evidence="1">Uncharacterized protein</fullName>
    </submittedName>
</protein>
<dbReference type="AlphaFoldDB" id="A0A2T4JMK1"/>
<dbReference type="RefSeq" id="WP_107323609.1">
    <property type="nucleotide sequence ID" value="NZ_NHSP01000064.1"/>
</dbReference>
<organism evidence="1 2">
    <name type="scientific">Phaeovulum veldkampii DSM 11550</name>
    <dbReference type="NCBI Taxonomy" id="1185920"/>
    <lineage>
        <taxon>Bacteria</taxon>
        <taxon>Pseudomonadati</taxon>
        <taxon>Pseudomonadota</taxon>
        <taxon>Alphaproteobacteria</taxon>
        <taxon>Rhodobacterales</taxon>
        <taxon>Paracoccaceae</taxon>
        <taxon>Phaeovulum</taxon>
    </lineage>
</organism>
<dbReference type="EMBL" id="PZKF01000002">
    <property type="protein sequence ID" value="PTE19145.1"/>
    <property type="molecule type" value="Genomic_DNA"/>
</dbReference>
<dbReference type="Proteomes" id="UP000241899">
    <property type="component" value="Unassembled WGS sequence"/>
</dbReference>
<dbReference type="OrthoDB" id="7816979at2"/>
<keyword evidence="2" id="KW-1185">Reference proteome</keyword>
<accession>A0A2T4JMK1</accession>